<evidence type="ECO:0000256" key="2">
    <source>
        <dbReference type="ARBA" id="ARBA00005745"/>
    </source>
</evidence>
<dbReference type="RefSeq" id="WP_047878705.1">
    <property type="nucleotide sequence ID" value="NZ_LDOT01000012.1"/>
</dbReference>
<feature type="transmembrane region" description="Helical" evidence="7">
    <location>
        <begin position="360"/>
        <end position="387"/>
    </location>
</feature>
<keyword evidence="10" id="KW-1185">Reference proteome</keyword>
<protein>
    <recommendedName>
        <fullName evidence="8">Type II secretion system protein GspF domain-containing protein</fullName>
    </recommendedName>
</protein>
<evidence type="ECO:0000256" key="1">
    <source>
        <dbReference type="ARBA" id="ARBA00004651"/>
    </source>
</evidence>
<dbReference type="InterPro" id="IPR018076">
    <property type="entry name" value="T2SS_GspF_dom"/>
</dbReference>
<comment type="similarity">
    <text evidence="2">Belongs to the GSP F family.</text>
</comment>
<comment type="subcellular location">
    <subcellularLocation>
        <location evidence="1">Cell membrane</location>
        <topology evidence="1">Multi-pass membrane protein</topology>
    </subcellularLocation>
</comment>
<feature type="transmembrane region" description="Helical" evidence="7">
    <location>
        <begin position="161"/>
        <end position="183"/>
    </location>
</feature>
<feature type="domain" description="Type II secretion system protein GspF" evidence="8">
    <location>
        <begin position="263"/>
        <end position="383"/>
    </location>
</feature>
<dbReference type="STRING" id="1195763.ABT56_09890"/>
<keyword evidence="5 7" id="KW-1133">Transmembrane helix</keyword>
<feature type="transmembrane region" description="Helical" evidence="7">
    <location>
        <begin position="214"/>
        <end position="232"/>
    </location>
</feature>
<dbReference type="OrthoDB" id="9805682at2"/>
<dbReference type="PRINTS" id="PR00812">
    <property type="entry name" value="BCTERIALGSPF"/>
</dbReference>
<dbReference type="PANTHER" id="PTHR30012:SF0">
    <property type="entry name" value="TYPE II SECRETION SYSTEM PROTEIN F-RELATED"/>
    <property type="match status" value="1"/>
</dbReference>
<name>A0A0J1H201_9GAMM</name>
<feature type="domain" description="Type II secretion system protein GspF" evidence="8">
    <location>
        <begin position="62"/>
        <end position="184"/>
    </location>
</feature>
<evidence type="ECO:0000256" key="6">
    <source>
        <dbReference type="ARBA" id="ARBA00023136"/>
    </source>
</evidence>
<evidence type="ECO:0000256" key="7">
    <source>
        <dbReference type="SAM" id="Phobius"/>
    </source>
</evidence>
<reference evidence="9 10" key="1">
    <citation type="submission" date="2015-05" db="EMBL/GenBank/DDBJ databases">
        <title>Photobacterium galathea sp. nov.</title>
        <authorList>
            <person name="Machado H."/>
            <person name="Gram L."/>
        </authorList>
    </citation>
    <scope>NUCLEOTIDE SEQUENCE [LARGE SCALE GENOMIC DNA]</scope>
    <source>
        <strain evidence="9 10">CGMCC 1.12159</strain>
    </source>
</reference>
<dbReference type="InterPro" id="IPR003004">
    <property type="entry name" value="GspF/PilC"/>
</dbReference>
<keyword evidence="3" id="KW-1003">Cell membrane</keyword>
<dbReference type="InterPro" id="IPR042094">
    <property type="entry name" value="T2SS_GspF_sf"/>
</dbReference>
<accession>A0A0J1H201</accession>
<dbReference type="Gene3D" id="1.20.81.30">
    <property type="entry name" value="Type II secretion system (T2SS), domain F"/>
    <property type="match status" value="2"/>
</dbReference>
<keyword evidence="6 7" id="KW-0472">Membrane</keyword>
<dbReference type="PANTHER" id="PTHR30012">
    <property type="entry name" value="GENERAL SECRETION PATHWAY PROTEIN"/>
    <property type="match status" value="1"/>
</dbReference>
<keyword evidence="4 7" id="KW-0812">Transmembrane</keyword>
<dbReference type="Pfam" id="PF00482">
    <property type="entry name" value="T2SSF"/>
    <property type="match status" value="2"/>
</dbReference>
<dbReference type="Proteomes" id="UP000036097">
    <property type="component" value="Unassembled WGS sequence"/>
</dbReference>
<dbReference type="GO" id="GO:0005886">
    <property type="term" value="C:plasma membrane"/>
    <property type="evidence" value="ECO:0007669"/>
    <property type="project" value="UniProtKB-SubCell"/>
</dbReference>
<comment type="caution">
    <text evidence="9">The sequence shown here is derived from an EMBL/GenBank/DDBJ whole genome shotgun (WGS) entry which is preliminary data.</text>
</comment>
<sequence>MSFFQYIGRNPHGETVEGWIAADSMPMAKEKLEAKRIQPLVVRKGVERIPLKVDREALLTSLRELASLRKSGMGLDKAVNAIAELSEDKHLKQAWKKVHEFLHNGFSLSEALECQPFVFPRYVPSMVRLGEANGDLPTALYSIAQRVEKEAELVGEIKSALTYPAFLVVFSISILLFLFSFVLPNFESMVDSESGQSSALATLLAVADFFNSNMTIVMTVLIFTVGLTVWGIQEGRVQATFYRIAGRLPFTRDVIAYWDIIEFSSSMSRMLGAGVDLLEGALLSAEGLSQERLRRRLADAVNGIKQGESFSDSLRKKEVFPNLVIQMIAVGENGATLPESFGEIAVLYERRMKNALKRAITLLEPSVIVVMGGLIGSIMIVLISGIISVNDIAI</sequence>
<evidence type="ECO:0000313" key="9">
    <source>
        <dbReference type="EMBL" id="KLV05840.1"/>
    </source>
</evidence>
<dbReference type="EMBL" id="LDOT01000012">
    <property type="protein sequence ID" value="KLV05840.1"/>
    <property type="molecule type" value="Genomic_DNA"/>
</dbReference>
<evidence type="ECO:0000256" key="4">
    <source>
        <dbReference type="ARBA" id="ARBA00022692"/>
    </source>
</evidence>
<evidence type="ECO:0000256" key="5">
    <source>
        <dbReference type="ARBA" id="ARBA00022989"/>
    </source>
</evidence>
<organism evidence="9 10">
    <name type="scientific">Photobacterium aquae</name>
    <dbReference type="NCBI Taxonomy" id="1195763"/>
    <lineage>
        <taxon>Bacteria</taxon>
        <taxon>Pseudomonadati</taxon>
        <taxon>Pseudomonadota</taxon>
        <taxon>Gammaproteobacteria</taxon>
        <taxon>Vibrionales</taxon>
        <taxon>Vibrionaceae</taxon>
        <taxon>Photobacterium</taxon>
    </lineage>
</organism>
<proteinExistence type="inferred from homology"/>
<gene>
    <name evidence="9" type="ORF">ABT56_09890</name>
</gene>
<evidence type="ECO:0000259" key="8">
    <source>
        <dbReference type="Pfam" id="PF00482"/>
    </source>
</evidence>
<evidence type="ECO:0000313" key="10">
    <source>
        <dbReference type="Proteomes" id="UP000036097"/>
    </source>
</evidence>
<dbReference type="AlphaFoldDB" id="A0A0J1H201"/>
<evidence type="ECO:0000256" key="3">
    <source>
        <dbReference type="ARBA" id="ARBA00022475"/>
    </source>
</evidence>
<dbReference type="PATRIC" id="fig|1195763.3.peg.2078"/>